<dbReference type="GO" id="GO:0016614">
    <property type="term" value="F:oxidoreductase activity, acting on CH-OH group of donors"/>
    <property type="evidence" value="ECO:0007669"/>
    <property type="project" value="InterPro"/>
</dbReference>
<sequence length="901" mass="94465">MKTISFLSSALGVALSFGSAVLAQDYATHGTFTEPNTGISFYTSIEANGAISGDGDMSTVSVGGFTFGIALPGNAATVDSYEYIGLIVGSLTNGAGWSGIVQGDNTGAGMPNHLMLLAWPTGVGNTIATSFRYSVSYQAPVDYKGSAKVTPIFSKVNATSFTFVYRCQNCLLFDDPSQPSFNTSTSQGTFEQGWAQSTVSPADKTNPDSPVQQHNNGMGEFQITVSKAANAAYAKWAGISSTVPTSSASAAPYPTGNSTANSTASVVAPSSTLAAAPSSSVSATPTTFKGVPVPSATSYDYVVVGGGAGGIPIADKLSAAGHSVLLIEKGVASSARWGGTIRPESGWLDGYNLTWFDIPGECNRIWNGGSQGVACTDTDQMAGCILGGGTAVNAGLWWKPNPPDWDYNFPAGWKSTDLAAATGRVFSRIPGTDHPSRDGLLYVQSGWNIVSQGLASANWTAVTANNVPAEKDRTYAHTEYMYSNGERGGPMATYLVTANGRNNFHLWLNTSVERINRIGGHATSVDVIATNDGGHVGTVQLTETTGRVIVAAGAFGTPKLLFRSGIGPSDMLEQVQQSTDGPTFIKSTDWIDLPVGYNLADHLNTDCVISHPNISYYDWPAAWDTPITADKISYLTNRTGPLTQAAPDIGPMMWEVIKGPDGIDRQFQWTSRVEGSNGVPSGNSMTLSLYLGRGAVSRGRTTIGKSLNMVVQTLPYGDPNDLTTVGWAIDNMVNALKTIPNITINLPPPGVSGADYLKTIPLTYANVGARRANHWMGTAKLGTDDGRLEDGTAVVDTNTLIYGTDNIFVVDASIFPGMPSTNPSALIVTASEHASDLILAHPYPKKTTIVKKGGQCTNTGSSTGWFGWWGGVTGVGGSGNSLTCDEGLACKAVNYFSSVCQ</sequence>
<evidence type="ECO:0000256" key="3">
    <source>
        <dbReference type="SAM" id="MobiDB-lite"/>
    </source>
</evidence>
<dbReference type="AlphaFoldDB" id="A0A2J6RTE8"/>
<evidence type="ECO:0000313" key="7">
    <source>
        <dbReference type="EMBL" id="PMD41787.1"/>
    </source>
</evidence>
<name>A0A2J6RTE8_HYAVF</name>
<dbReference type="Proteomes" id="UP000235786">
    <property type="component" value="Unassembled WGS sequence"/>
</dbReference>
<proteinExistence type="inferred from homology"/>
<evidence type="ECO:0000256" key="4">
    <source>
        <dbReference type="SAM" id="SignalP"/>
    </source>
</evidence>
<feature type="domain" description="Glucose-methanol-choline oxidoreductase N-terminal" evidence="5">
    <location>
        <begin position="383"/>
        <end position="406"/>
    </location>
</feature>
<feature type="signal peptide" evidence="4">
    <location>
        <begin position="1"/>
        <end position="23"/>
    </location>
</feature>
<dbReference type="InterPro" id="IPR007867">
    <property type="entry name" value="GMC_OxRtase_C"/>
</dbReference>
<keyword evidence="4" id="KW-0732">Signal</keyword>
<dbReference type="EMBL" id="KZ613944">
    <property type="protein sequence ID" value="PMD41787.1"/>
    <property type="molecule type" value="Genomic_DNA"/>
</dbReference>
<dbReference type="CDD" id="cd09630">
    <property type="entry name" value="CDH_like_cytochrome"/>
    <property type="match status" value="1"/>
</dbReference>
<feature type="region of interest" description="Disordered" evidence="3">
    <location>
        <begin position="182"/>
        <end position="211"/>
    </location>
</feature>
<dbReference type="InterPro" id="IPR036188">
    <property type="entry name" value="FAD/NAD-bd_sf"/>
</dbReference>
<protein>
    <submittedName>
        <fullName evidence="7">Cellobiose dehydrogenase protein</fullName>
    </submittedName>
</protein>
<dbReference type="Gene3D" id="3.50.50.60">
    <property type="entry name" value="FAD/NAD(P)-binding domain"/>
    <property type="match status" value="1"/>
</dbReference>
<dbReference type="SUPFAM" id="SSF54373">
    <property type="entry name" value="FAD-linked reductases, C-terminal domain"/>
    <property type="match status" value="1"/>
</dbReference>
<evidence type="ECO:0000259" key="5">
    <source>
        <dbReference type="PROSITE" id="PS00623"/>
    </source>
</evidence>
<dbReference type="Gene3D" id="2.60.40.1210">
    <property type="entry name" value="Cellobiose dehydrogenase, cytochrome domain"/>
    <property type="match status" value="1"/>
</dbReference>
<accession>A0A2J6RTE8</accession>
<dbReference type="InterPro" id="IPR053208">
    <property type="entry name" value="GMC_Oxidoreductase_CD"/>
</dbReference>
<dbReference type="SUPFAM" id="SSF49344">
    <property type="entry name" value="CBD9-like"/>
    <property type="match status" value="1"/>
</dbReference>
<gene>
    <name evidence="7" type="ORF">L207DRAFT_582213</name>
</gene>
<organism evidence="7 8">
    <name type="scientific">Hyaloscypha variabilis (strain UAMH 11265 / GT02V1 / F)</name>
    <name type="common">Meliniomyces variabilis</name>
    <dbReference type="NCBI Taxonomy" id="1149755"/>
    <lineage>
        <taxon>Eukaryota</taxon>
        <taxon>Fungi</taxon>
        <taxon>Dikarya</taxon>
        <taxon>Ascomycota</taxon>
        <taxon>Pezizomycotina</taxon>
        <taxon>Leotiomycetes</taxon>
        <taxon>Helotiales</taxon>
        <taxon>Hyaloscyphaceae</taxon>
        <taxon>Hyaloscypha</taxon>
        <taxon>Hyaloscypha variabilis</taxon>
    </lineage>
</organism>
<dbReference type="PROSITE" id="PS00624">
    <property type="entry name" value="GMC_OXRED_2"/>
    <property type="match status" value="1"/>
</dbReference>
<evidence type="ECO:0000259" key="6">
    <source>
        <dbReference type="PROSITE" id="PS00624"/>
    </source>
</evidence>
<dbReference type="GO" id="GO:0050660">
    <property type="term" value="F:flavin adenine dinucleotide binding"/>
    <property type="evidence" value="ECO:0007669"/>
    <property type="project" value="InterPro"/>
</dbReference>
<dbReference type="STRING" id="1149755.A0A2J6RTE8"/>
<dbReference type="PROSITE" id="PS00623">
    <property type="entry name" value="GMC_OXRED_1"/>
    <property type="match status" value="1"/>
</dbReference>
<keyword evidence="8" id="KW-1185">Reference proteome</keyword>
<reference evidence="7 8" key="1">
    <citation type="submission" date="2016-04" db="EMBL/GenBank/DDBJ databases">
        <title>A degradative enzymes factory behind the ericoid mycorrhizal symbiosis.</title>
        <authorList>
            <consortium name="DOE Joint Genome Institute"/>
            <person name="Martino E."/>
            <person name="Morin E."/>
            <person name="Grelet G."/>
            <person name="Kuo A."/>
            <person name="Kohler A."/>
            <person name="Daghino S."/>
            <person name="Barry K."/>
            <person name="Choi C."/>
            <person name="Cichocki N."/>
            <person name="Clum A."/>
            <person name="Copeland A."/>
            <person name="Hainaut M."/>
            <person name="Haridas S."/>
            <person name="Labutti K."/>
            <person name="Lindquist E."/>
            <person name="Lipzen A."/>
            <person name="Khouja H.-R."/>
            <person name="Murat C."/>
            <person name="Ohm R."/>
            <person name="Olson A."/>
            <person name="Spatafora J."/>
            <person name="Veneault-Fourrey C."/>
            <person name="Henrissat B."/>
            <person name="Grigoriev I."/>
            <person name="Martin F."/>
            <person name="Perotto S."/>
        </authorList>
    </citation>
    <scope>NUCLEOTIDE SEQUENCE [LARGE SCALE GENOMIC DNA]</scope>
    <source>
        <strain evidence="7 8">F</strain>
    </source>
</reference>
<dbReference type="PANTHER" id="PTHR47190">
    <property type="entry name" value="DEHYDROGENASE, PUTATIVE-RELATED"/>
    <property type="match status" value="1"/>
</dbReference>
<feature type="chain" id="PRO_5014344878" evidence="4">
    <location>
        <begin position="24"/>
        <end position="901"/>
    </location>
</feature>
<dbReference type="OrthoDB" id="413885at2759"/>
<dbReference type="Pfam" id="PF05199">
    <property type="entry name" value="GMC_oxred_C"/>
    <property type="match status" value="1"/>
</dbReference>
<evidence type="ECO:0000256" key="1">
    <source>
        <dbReference type="ARBA" id="ARBA00010790"/>
    </source>
</evidence>
<dbReference type="SUPFAM" id="SSF51905">
    <property type="entry name" value="FAD/NAD(P)-binding domain"/>
    <property type="match status" value="1"/>
</dbReference>
<keyword evidence="2" id="KW-0274">FAD</keyword>
<dbReference type="PANTHER" id="PTHR47190:SF2">
    <property type="entry name" value="CELLOBIOSE DEHYDROGENASE (AFU_ORTHOLOGUE AFUA_2G17620)"/>
    <property type="match status" value="1"/>
</dbReference>
<evidence type="ECO:0000256" key="2">
    <source>
        <dbReference type="RuleBase" id="RU003968"/>
    </source>
</evidence>
<comment type="similarity">
    <text evidence="1 2">Belongs to the GMC oxidoreductase family.</text>
</comment>
<dbReference type="Pfam" id="PF00732">
    <property type="entry name" value="GMC_oxred_N"/>
    <property type="match status" value="1"/>
</dbReference>
<dbReference type="InterPro" id="IPR015920">
    <property type="entry name" value="Cellobiose_DH-like_cyt"/>
</dbReference>
<feature type="compositionally biased region" description="Polar residues" evidence="3">
    <location>
        <begin position="182"/>
        <end position="200"/>
    </location>
</feature>
<feature type="domain" description="Glucose-methanol-choline oxidoreductase N-terminal" evidence="6">
    <location>
        <begin position="553"/>
        <end position="567"/>
    </location>
</feature>
<dbReference type="InterPro" id="IPR000172">
    <property type="entry name" value="GMC_OxRdtase_N"/>
</dbReference>
<evidence type="ECO:0000313" key="8">
    <source>
        <dbReference type="Proteomes" id="UP000235786"/>
    </source>
</evidence>
<dbReference type="Pfam" id="PF16010">
    <property type="entry name" value="CDH-cyt"/>
    <property type="match status" value="1"/>
</dbReference>
<keyword evidence="2" id="KW-0285">Flavoprotein</keyword>
<dbReference type="Gene3D" id="3.30.410.10">
    <property type="entry name" value="Cholesterol Oxidase, domain 2"/>
    <property type="match status" value="1"/>
</dbReference>